<dbReference type="PANTHER" id="PTHR30029">
    <property type="entry name" value="STAGE V SPORULATION PROTEIN R"/>
    <property type="match status" value="1"/>
</dbReference>
<reference evidence="2 3" key="1">
    <citation type="submission" date="2020-04" db="EMBL/GenBank/DDBJ databases">
        <title>Flammeovirga sp. SR4, a novel species isolated from seawater.</title>
        <authorList>
            <person name="Wang X."/>
        </authorList>
    </citation>
    <scope>NUCLEOTIDE SEQUENCE [LARGE SCALE GENOMIC DNA]</scope>
    <source>
        <strain evidence="2 3">SR4</strain>
    </source>
</reference>
<feature type="domain" description="SpoVR protein-like N-terminal" evidence="1">
    <location>
        <begin position="2"/>
        <end position="385"/>
    </location>
</feature>
<dbReference type="InterPro" id="IPR007390">
    <property type="entry name" value="Spore_V_R"/>
</dbReference>
<dbReference type="Pfam" id="PF04293">
    <property type="entry name" value="SpoVR"/>
    <property type="match status" value="1"/>
</dbReference>
<accession>A0A7X8SIT1</accession>
<dbReference type="Proteomes" id="UP000585050">
    <property type="component" value="Unassembled WGS sequence"/>
</dbReference>
<evidence type="ECO:0000313" key="3">
    <source>
        <dbReference type="Proteomes" id="UP000585050"/>
    </source>
</evidence>
<dbReference type="AlphaFoldDB" id="A0A7X8SIT1"/>
<evidence type="ECO:0000313" key="2">
    <source>
        <dbReference type="EMBL" id="NLR91005.1"/>
    </source>
</evidence>
<organism evidence="2 3">
    <name type="scientific">Flammeovirga agarivorans</name>
    <dbReference type="NCBI Taxonomy" id="2726742"/>
    <lineage>
        <taxon>Bacteria</taxon>
        <taxon>Pseudomonadati</taxon>
        <taxon>Bacteroidota</taxon>
        <taxon>Cytophagia</taxon>
        <taxon>Cytophagales</taxon>
        <taxon>Flammeovirgaceae</taxon>
        <taxon>Flammeovirga</taxon>
    </lineage>
</organism>
<proteinExistence type="predicted"/>
<keyword evidence="3" id="KW-1185">Reference proteome</keyword>
<evidence type="ECO:0000259" key="1">
    <source>
        <dbReference type="Pfam" id="PF04293"/>
    </source>
</evidence>
<protein>
    <submittedName>
        <fullName evidence="2">SpoVR family protein</fullName>
    </submittedName>
</protein>
<dbReference type="RefSeq" id="WP_168881711.1">
    <property type="nucleotide sequence ID" value="NZ_JABAIL010000002.1"/>
</dbReference>
<gene>
    <name evidence="2" type="ORF">HGP29_07290</name>
</gene>
<sequence>MDWVLKDLAKWNDKIEEIAQECGLDYYPQEFEVCDYHDMLGYQSYVGMPSRYPHWSFGKSFEKQNTMYKLGMSGLAYEMVINSNPCLAYLMIDNPLSMQILVMAHVYGHNDFFKNNINFSKTRAEYALEMFKLNADRIRSFHETPSIGYEGVERILDAAHAISFHVDRNQRIVRLSEEEQRIQHFQHVNREKDNWDELKKPEKDEDFIPALSEDLMLFLIENSRFLQSWEKEILRIVREETLYFLPQMETKIMNEGWASFWHYTILHKLNLPPAMHVDFIRSHNQVIRPHVGGLNPYHIGFTLMAHLAGKKDAFEYEINPKIFDVRTVDRDASFLRRFLTKELMEELGLFEYEKNQGRITVSNTSDDFKGWKDVRDTLIAQTGTGSIPVIKVKGIAPISNSLMLVHEFDGRELELGYVSKTMEHIATLWSDFPVKLETTVDGHEVTCIYANKEFRVEGIDRDETETEYTHI</sequence>
<dbReference type="InterPro" id="IPR056174">
    <property type="entry name" value="SpoVR_N"/>
</dbReference>
<name>A0A7X8SIT1_9BACT</name>
<dbReference type="PANTHER" id="PTHR30029:SF2">
    <property type="entry name" value="STAGE V SPORULATION PROTEIN R"/>
    <property type="match status" value="1"/>
</dbReference>
<dbReference type="EMBL" id="JABAIL010000002">
    <property type="protein sequence ID" value="NLR91005.1"/>
    <property type="molecule type" value="Genomic_DNA"/>
</dbReference>
<comment type="caution">
    <text evidence="2">The sequence shown here is derived from an EMBL/GenBank/DDBJ whole genome shotgun (WGS) entry which is preliminary data.</text>
</comment>